<sequence>MQPYEIAVDEGDFEDFGIHAQQEPLYSDAGNEQIAQQQRIAEAAAAQASALEALGAVPEPVKRYLISLWTLLNAPQPNLAEIQSAYEAGWNRLTDKFYAKTEWPDAEIIAPLVNHDEVFLALYREKSFRHIFANLNPNLDDRIQSYDQYCQLFNLILNAPGPLPVTLPIDWLYNIIDEFVYQYTAFALWRSKTQGKTDEEKAILAESGQVWSCYSVLNVLYSLIQKSKIQDQLAAAQKGEDVEAAAGEYGSIPLYHNLGYFAILGLVRVHVLLGDYTLALSMLDHIDLNKKALFTRVTSAHVAVYYYVGFAYLMLGRYPDAIRAFSHILFFVLRLKHFQRGSQFDQINKTADRMYALLAICQALCPTKVDEGISTAMKDKFGEQYGKMVRGGADALPAFQELFTHGAPRFISPNPPPYEAESDEVLSQFASLPDPSAHQLSIFLSAVEPQLTTSTLRSFLRLYTTLGTDKLAKFLELEDEESVLEMLMTAKGAARKTTWVKGSLLEGEETGVSDLNFGIDEGHLTVAQSTTSRRYGDFFSRHALKFSDVYEQLRHKPLPVPKPRAAQQSGAKDEGKKVGFAGVEGQRREIRADVGRLASPRSGFVCLSVDEVREEDEVAFPLSFLSESSPSSPSCKTWQTYSTGALNSSRPHASSSAHECTRLLPQNIIVGLTDTMDSPTESSVSHSETEEDLPPILRLSDGLLKEIALCLESSPTYTQDLLSLSLTCSQIGVVAISALWFDPTRHIYRGKYNPRINKRNWTRFEALVERLKQCPTLGEATRELYFLAEITFFGAQAFDFSWLPTHDETVIALLDACPNLDTVAVTAWRGRQGGRHRFKWLDSLRDRDNLDRLVVKLVHPGLKPHLLSFVDPELPPSVAVTFNGFEQNLDDWSAVPFDCPNLEHLHLALVSLPSALPVGLLPNSLESLVIVPSHLNITSVKIKRLAFEDWARNSTNLVLSLPLLPNLIKLRIARGWLSTEAFLVFASNAPKLEELNLRRAEWYDEGVCEGNGDESFLLLVASFPLLQRVDLGNVPLRKKERSLPLTEEYCHLNRIDLDFELINELGANTGQQRARPLRSVPTAVVAFHNADAPILRLPDDLLDAVCQQFLKTPPSHGQMRYSSDGPLASTYEDDRPTPPFLRLPDELLDKIAFPLLATPSYAEDLISLTRVCRRLSAAAVRTLFWDPSLPLYRGKLEEEADERNWERLEALVRRLKEEPSLGLHARKLHHLGEVTYFKASSMNKWTHACDEPIIALLEACPNITEIHTSPFFGRARIGDKFRWLDRLHDCKRLEDIKLRQVQSGTEIWLMPFLSVVKLPPTARVTLLRFDMPFAQLSRWGKAASVSTKHLTFEDCDITGAKGWSSLPLAAPNLEHLHLQLGTLPDSLPPGLLPSTLRTLDIEPGFSTKKGPIDRSAMTTWLDHPSPLICSLPSLPNLVRLHFVSACLTTDALLALPDIAPKLAELLFPGAMYEDDEVVSGDGDEVFLDLVSSFRHLSRLDLGIVQLRSNDHDELSLTKEYCMLNRIELTYKRDDFDEPDWTSDDDSEGDSESLCCSLLVPWTTRNFFCSPCCLCRSVFTSHTPPPSSSAHSPHTPAMSTAPFANASAASHLSEEAVDLICSFVRDMDGPGSTRTLRALMLTSRQFVSSATRALLHDPTQHLRCDWYRFSTIALRVWQNPHLGRHIKRLDKLAAIIEDGFSPYDYEFAAAHQLVLSAFLRHCVDLRSISVPGDFPPHWMQWAQELKRIDSVSQATLSCTCFESEDQYGMIVELLALDFLPHLSNLRLEHYVWVTDDFLDQRPLTLAVTELSIFDCQIWDHEDWQAVPISCPHLRRFEFRPTAAPHTLPLGLFSPTLESLVMGPAVRNAPLVQQDDSGWYGRWSFPLGSLPRLPKLQSIELVHAWQRAGDLQVLASVCPALRIIRLTRATWHVDEWEVGAISDRQLLADLTLFPSLRHVDLGYLPRPYYEGWRLIPLTRRLHAPTNSDAGHKTSQPSSPASSYLQGFLSPSSYATSEIDSDVNLDAVPPDWGYRTVGPADFAAAHPPSSPSYIPPSPREEQIVFEEMQTTGCQAEESSEEEEEEEMQVDWSGSSDGEDADREWCEIEGAFDDLDALM</sequence>
<dbReference type="Proteomes" id="UP000199069">
    <property type="component" value="Unassembled WGS sequence"/>
</dbReference>
<dbReference type="EMBL" id="CWKI01000007">
    <property type="protein sequence ID" value="CTR07948.1"/>
    <property type="molecule type" value="Genomic_DNA"/>
</dbReference>
<dbReference type="InterPro" id="IPR019382">
    <property type="entry name" value="eIF3l"/>
</dbReference>
<accession>A0A0K3CG87</accession>
<dbReference type="SUPFAM" id="SSF52047">
    <property type="entry name" value="RNI-like"/>
    <property type="match status" value="3"/>
</dbReference>
<dbReference type="GO" id="GO:0003743">
    <property type="term" value="F:translation initiation factor activity"/>
    <property type="evidence" value="ECO:0007669"/>
    <property type="project" value="UniProtKB-UniRule"/>
</dbReference>
<dbReference type="GO" id="GO:0005852">
    <property type="term" value="C:eukaryotic translation initiation factor 3 complex"/>
    <property type="evidence" value="ECO:0007669"/>
    <property type="project" value="UniProtKB-UniRule"/>
</dbReference>
<dbReference type="STRING" id="5286.A0A0K3CG87"/>
<keyword evidence="6" id="KW-1133">Transmembrane helix</keyword>
<protein>
    <recommendedName>
        <fullName evidence="4">Eukaryotic translation initiation factor 3 subunit L</fullName>
        <shortName evidence="4">eIF3l</shortName>
    </recommendedName>
</protein>
<keyword evidence="8" id="KW-1185">Reference proteome</keyword>
<feature type="transmembrane region" description="Helical" evidence="6">
    <location>
        <begin position="293"/>
        <end position="315"/>
    </location>
</feature>
<dbReference type="InterPro" id="IPR032675">
    <property type="entry name" value="LRR_dom_sf"/>
</dbReference>
<evidence type="ECO:0000313" key="8">
    <source>
        <dbReference type="Proteomes" id="UP000199069"/>
    </source>
</evidence>
<name>A0A0K3CG87_RHOTO</name>
<evidence type="ECO:0000313" key="7">
    <source>
        <dbReference type="EMBL" id="CTR07948.1"/>
    </source>
</evidence>
<dbReference type="PANTHER" id="PTHR13242">
    <property type="entry name" value="EUKARYOTIC TRANSLATION INITIATION FACTOR 3"/>
    <property type="match status" value="1"/>
</dbReference>
<proteinExistence type="inferred from homology"/>
<dbReference type="Pfam" id="PF10255">
    <property type="entry name" value="Paf67"/>
    <property type="match status" value="1"/>
</dbReference>
<evidence type="ECO:0000256" key="3">
    <source>
        <dbReference type="ARBA" id="ARBA00022917"/>
    </source>
</evidence>
<feature type="region of interest" description="Disordered" evidence="5">
    <location>
        <begin position="2067"/>
        <end position="2100"/>
    </location>
</feature>
<feature type="region of interest" description="Disordered" evidence="5">
    <location>
        <begin position="559"/>
        <end position="582"/>
    </location>
</feature>
<gene>
    <name evidence="7" type="primary">FGENESH: predicted gene_7.194</name>
    <name evidence="7" type="ORF">BN2166_0038090</name>
</gene>
<comment type="similarity">
    <text evidence="4">Belongs to the eIF-3 subunit L family.</text>
</comment>
<comment type="subcellular location">
    <subcellularLocation>
        <location evidence="4">Cytoplasm</location>
    </subcellularLocation>
</comment>
<evidence type="ECO:0000256" key="6">
    <source>
        <dbReference type="SAM" id="Phobius"/>
    </source>
</evidence>
<evidence type="ECO:0000256" key="2">
    <source>
        <dbReference type="ARBA" id="ARBA00022540"/>
    </source>
</evidence>
<reference evidence="7 8" key="1">
    <citation type="submission" date="2015-07" db="EMBL/GenBank/DDBJ databases">
        <authorList>
            <person name="Cajimat M.N.B."/>
            <person name="Milazzo M.L."/>
            <person name="Fulhorst C.F."/>
        </authorList>
    </citation>
    <scope>NUCLEOTIDE SEQUENCE [LARGE SCALE GENOMIC DNA]</scope>
    <source>
        <strain evidence="7">Single colony</strain>
    </source>
</reference>
<keyword evidence="3 4" id="KW-0648">Protein biosynthesis</keyword>
<keyword evidence="6" id="KW-0812">Transmembrane</keyword>
<feature type="region of interest" description="Disordered" evidence="5">
    <location>
        <begin position="1115"/>
        <end position="1135"/>
    </location>
</feature>
<feature type="transmembrane region" description="Helical" evidence="6">
    <location>
        <begin position="258"/>
        <end position="281"/>
    </location>
</feature>
<comment type="subunit">
    <text evidence="4">Component of the eukaryotic translation initiation factor 3 (eIF-3) complex.</text>
</comment>
<dbReference type="HAMAP" id="MF_03011">
    <property type="entry name" value="eIF3l"/>
    <property type="match status" value="1"/>
</dbReference>
<keyword evidence="2 4" id="KW-0396">Initiation factor</keyword>
<dbReference type="GO" id="GO:0001732">
    <property type="term" value="P:formation of cytoplasmic translation initiation complex"/>
    <property type="evidence" value="ECO:0007669"/>
    <property type="project" value="UniProtKB-UniRule"/>
</dbReference>
<dbReference type="PANTHER" id="PTHR13242:SF0">
    <property type="entry name" value="EUKARYOTIC TRANSLATION INITIATION FACTOR 3 SUBUNIT L"/>
    <property type="match status" value="1"/>
</dbReference>
<dbReference type="Gene3D" id="3.80.10.10">
    <property type="entry name" value="Ribonuclease Inhibitor"/>
    <property type="match status" value="3"/>
</dbReference>
<dbReference type="GO" id="GO:0016282">
    <property type="term" value="C:eukaryotic 43S preinitiation complex"/>
    <property type="evidence" value="ECO:0007669"/>
    <property type="project" value="UniProtKB-UniRule"/>
</dbReference>
<keyword evidence="1 4" id="KW-0963">Cytoplasm</keyword>
<feature type="region of interest" description="Disordered" evidence="5">
    <location>
        <begin position="1983"/>
        <end position="2002"/>
    </location>
</feature>
<organism evidence="7 8">
    <name type="scientific">Rhodotorula toruloides</name>
    <name type="common">Yeast</name>
    <name type="synonym">Rhodosporidium toruloides</name>
    <dbReference type="NCBI Taxonomy" id="5286"/>
    <lineage>
        <taxon>Eukaryota</taxon>
        <taxon>Fungi</taxon>
        <taxon>Dikarya</taxon>
        <taxon>Basidiomycota</taxon>
        <taxon>Pucciniomycotina</taxon>
        <taxon>Microbotryomycetes</taxon>
        <taxon>Sporidiobolales</taxon>
        <taxon>Sporidiobolaceae</taxon>
        <taxon>Rhodotorula</taxon>
    </lineage>
</organism>
<keyword evidence="6" id="KW-0472">Membrane</keyword>
<evidence type="ECO:0000256" key="4">
    <source>
        <dbReference type="HAMAP-Rule" id="MF_03011"/>
    </source>
</evidence>
<dbReference type="GO" id="GO:0033290">
    <property type="term" value="C:eukaryotic 48S preinitiation complex"/>
    <property type="evidence" value="ECO:0007669"/>
    <property type="project" value="UniProtKB-UniRule"/>
</dbReference>
<evidence type="ECO:0000256" key="1">
    <source>
        <dbReference type="ARBA" id="ARBA00022490"/>
    </source>
</evidence>
<comment type="function">
    <text evidence="4">Component of the eukaryotic translation initiation factor 3 (eIF-3) complex, which is involved in protein synthesis of a specialized repertoire of mRNAs and, together with other initiation factors, stimulates binding of mRNA and methionyl-tRNAi to the 40S ribosome. The eIF-3 complex specifically targets and initiates translation of a subset of mRNAs involved in cell proliferation.</text>
</comment>
<feature type="compositionally biased region" description="Acidic residues" evidence="5">
    <location>
        <begin position="2074"/>
        <end position="2085"/>
    </location>
</feature>
<evidence type="ECO:0000256" key="5">
    <source>
        <dbReference type="SAM" id="MobiDB-lite"/>
    </source>
</evidence>